<name>A0ABU1W6T1_9GAMM</name>
<dbReference type="InterPro" id="IPR027417">
    <property type="entry name" value="P-loop_NTPase"/>
</dbReference>
<dbReference type="PROSITE" id="PS50043">
    <property type="entry name" value="HTH_LUXR_2"/>
    <property type="match status" value="1"/>
</dbReference>
<dbReference type="InterPro" id="IPR036388">
    <property type="entry name" value="WH-like_DNA-bd_sf"/>
</dbReference>
<keyword evidence="5" id="KW-1185">Reference proteome</keyword>
<dbReference type="InterPro" id="IPR041664">
    <property type="entry name" value="AAA_16"/>
</dbReference>
<dbReference type="Pfam" id="PF13191">
    <property type="entry name" value="AAA_16"/>
    <property type="match status" value="1"/>
</dbReference>
<proteinExistence type="predicted"/>
<dbReference type="Gene3D" id="3.40.50.300">
    <property type="entry name" value="P-loop containing nucleotide triphosphate hydrolases"/>
    <property type="match status" value="1"/>
</dbReference>
<dbReference type="Proteomes" id="UP001251524">
    <property type="component" value="Unassembled WGS sequence"/>
</dbReference>
<dbReference type="InterPro" id="IPR000792">
    <property type="entry name" value="Tscrpt_reg_LuxR_C"/>
</dbReference>
<evidence type="ECO:0000259" key="3">
    <source>
        <dbReference type="PROSITE" id="PS50043"/>
    </source>
</evidence>
<evidence type="ECO:0000256" key="1">
    <source>
        <dbReference type="ARBA" id="ARBA00022741"/>
    </source>
</evidence>
<protein>
    <submittedName>
        <fullName evidence="4">DNA-binding CsgD family transcriptional regulator</fullName>
    </submittedName>
</protein>
<dbReference type="GO" id="GO:0003677">
    <property type="term" value="F:DNA binding"/>
    <property type="evidence" value="ECO:0007669"/>
    <property type="project" value="UniProtKB-KW"/>
</dbReference>
<gene>
    <name evidence="4" type="ORF">J2X06_000477</name>
</gene>
<dbReference type="CDD" id="cd06170">
    <property type="entry name" value="LuxR_C_like"/>
    <property type="match status" value="1"/>
</dbReference>
<dbReference type="SMART" id="SM00421">
    <property type="entry name" value="HTH_LUXR"/>
    <property type="match status" value="1"/>
</dbReference>
<organism evidence="4 5">
    <name type="scientific">Lysobacter niastensis</name>
    <dbReference type="NCBI Taxonomy" id="380629"/>
    <lineage>
        <taxon>Bacteria</taxon>
        <taxon>Pseudomonadati</taxon>
        <taxon>Pseudomonadota</taxon>
        <taxon>Gammaproteobacteria</taxon>
        <taxon>Lysobacterales</taxon>
        <taxon>Lysobacteraceae</taxon>
        <taxon>Lysobacter</taxon>
    </lineage>
</organism>
<dbReference type="InterPro" id="IPR011990">
    <property type="entry name" value="TPR-like_helical_dom_sf"/>
</dbReference>
<dbReference type="SUPFAM" id="SSF52540">
    <property type="entry name" value="P-loop containing nucleoside triphosphate hydrolases"/>
    <property type="match status" value="1"/>
</dbReference>
<reference evidence="4 5" key="1">
    <citation type="submission" date="2023-07" db="EMBL/GenBank/DDBJ databases">
        <title>Sorghum-associated microbial communities from plants grown in Nebraska, USA.</title>
        <authorList>
            <person name="Schachtman D."/>
        </authorList>
    </citation>
    <scope>NUCLEOTIDE SEQUENCE [LARGE SCALE GENOMIC DNA]</scope>
    <source>
        <strain evidence="4 5">BE198</strain>
    </source>
</reference>
<evidence type="ECO:0000313" key="5">
    <source>
        <dbReference type="Proteomes" id="UP001251524"/>
    </source>
</evidence>
<evidence type="ECO:0000313" key="4">
    <source>
        <dbReference type="EMBL" id="MDR7133293.1"/>
    </source>
</evidence>
<dbReference type="PANTHER" id="PTHR16305:SF35">
    <property type="entry name" value="TRANSCRIPTIONAL ACTIVATOR DOMAIN"/>
    <property type="match status" value="1"/>
</dbReference>
<dbReference type="PRINTS" id="PR00038">
    <property type="entry name" value="HTHLUXR"/>
</dbReference>
<evidence type="ECO:0000256" key="2">
    <source>
        <dbReference type="ARBA" id="ARBA00022840"/>
    </source>
</evidence>
<dbReference type="Gene3D" id="1.25.40.10">
    <property type="entry name" value="Tetratricopeptide repeat domain"/>
    <property type="match status" value="1"/>
</dbReference>
<keyword evidence="2" id="KW-0067">ATP-binding</keyword>
<feature type="domain" description="HTH luxR-type" evidence="3">
    <location>
        <begin position="792"/>
        <end position="857"/>
    </location>
</feature>
<dbReference type="EMBL" id="JAVDVY010000001">
    <property type="protein sequence ID" value="MDR7133293.1"/>
    <property type="molecule type" value="Genomic_DNA"/>
</dbReference>
<dbReference type="RefSeq" id="WP_310057776.1">
    <property type="nucleotide sequence ID" value="NZ_JAVDVY010000001.1"/>
</dbReference>
<dbReference type="Gene3D" id="1.10.10.10">
    <property type="entry name" value="Winged helix-like DNA-binding domain superfamily/Winged helix DNA-binding domain"/>
    <property type="match status" value="1"/>
</dbReference>
<dbReference type="SUPFAM" id="SSF48452">
    <property type="entry name" value="TPR-like"/>
    <property type="match status" value="1"/>
</dbReference>
<comment type="caution">
    <text evidence="4">The sequence shown here is derived from an EMBL/GenBank/DDBJ whole genome shotgun (WGS) entry which is preliminary data.</text>
</comment>
<dbReference type="Pfam" id="PF00196">
    <property type="entry name" value="GerE"/>
    <property type="match status" value="1"/>
</dbReference>
<sequence length="875" mass="95352">MELIERGHALQLLQQALETAAQGSGRTALVCGEAGIGKTSLVTQLLSQHREGRVLWGGCEALFSPRPLGPLYDMAGALGAKLQSMLGLEGRRVELFASFLEELQHSRGTTVVVLEDLHWADAATLDLVKFLARRIQRVRALLVLSYRDDELGERHPLQLVLGDLPADAVVRVPLLPLSEAGVDELARQSSRPADGIYAATGGNPFFVTEALRAEGLPATVRDAVLARAARQPPAVRALLDLAAIVPARIEVDIVDEVLTPTPADVSTALASGLLTADGRSYAFRHELARIAIEQALSAPVAAALHAKVLACLARRGEHGVPMSRLVHHASGAGDSAAVLKYALHAGDEAASHGAHCEAASLYRTALAHAGGLPPAERANLLERHSYQCYVIDQNDCAMEERLAALAIWRKLGDVRQEGLTLRWLSRLSWFGGRKREAEEYANQAVQLLQDQPEDEAYAWALSNRSQLYMLSGHTTEAVAWGERAIALANRIGSDEVLTHALNNVGTARYMIGLPDGKPMIERSLQIALAHDFEEHVARCYANLVSTAVKTRDYVDAEKQIAEAMRYFCARDLDSWSNYILVWQARLDFERSDWDAAADIAGRLVTAHDVAVVTRICALVVLARVRLRRGDPGARELLEEAVALAQQSGELQRLAPVAAAHAEEAWLRNDGAPVDAIVLHAYALAEERQDRRALGELRYWCLRLGLMQAGPEGTEEPYALQIDGHWREAADTWQRLGCLYERALCLLEGDESAMREAVAVLESLGASAAVKRCREHLRDAGVRGVARGPRATTSANPAGLTARELQILSLLAENLTNAEIARRLVRSEKTVDHHISAILRKLDVRSRGEAAAMAGRLAFTTPAVERPAARRQRLDS</sequence>
<dbReference type="InterPro" id="IPR016032">
    <property type="entry name" value="Sig_transdc_resp-reg_C-effctor"/>
</dbReference>
<keyword evidence="1" id="KW-0547">Nucleotide-binding</keyword>
<dbReference type="SUPFAM" id="SSF46894">
    <property type="entry name" value="C-terminal effector domain of the bipartite response regulators"/>
    <property type="match status" value="1"/>
</dbReference>
<accession>A0ABU1W6T1</accession>
<dbReference type="PANTHER" id="PTHR16305">
    <property type="entry name" value="TESTICULAR SOLUBLE ADENYLYL CYCLASE"/>
    <property type="match status" value="1"/>
</dbReference>
<keyword evidence="4" id="KW-0238">DNA-binding</keyword>